<dbReference type="SUPFAM" id="SSF50978">
    <property type="entry name" value="WD40 repeat-like"/>
    <property type="match status" value="1"/>
</dbReference>
<proteinExistence type="predicted"/>
<dbReference type="AlphaFoldDB" id="A0A1G4KJ92"/>
<dbReference type="InterPro" id="IPR001680">
    <property type="entry name" value="WD40_rpt"/>
</dbReference>
<keyword evidence="2" id="KW-1185">Reference proteome</keyword>
<evidence type="ECO:0000313" key="1">
    <source>
        <dbReference type="EMBL" id="SCV04523.1"/>
    </source>
</evidence>
<gene>
    <name evidence="1" type="ORF">LANO_0G10726G</name>
</gene>
<dbReference type="SMART" id="SM00320">
    <property type="entry name" value="WD40"/>
    <property type="match status" value="2"/>
</dbReference>
<dbReference type="InterPro" id="IPR015943">
    <property type="entry name" value="WD40/YVTN_repeat-like_dom_sf"/>
</dbReference>
<dbReference type="Proteomes" id="UP000189911">
    <property type="component" value="Chromosome G"/>
</dbReference>
<name>A0A1G4KJ92_9SACH</name>
<reference evidence="2" key="1">
    <citation type="submission" date="2016-03" db="EMBL/GenBank/DDBJ databases">
        <authorList>
            <person name="Devillers Hugo."/>
        </authorList>
    </citation>
    <scope>NUCLEOTIDE SEQUENCE [LARGE SCALE GENOMIC DNA]</scope>
</reference>
<dbReference type="EMBL" id="LT598453">
    <property type="protein sequence ID" value="SCV04523.1"/>
    <property type="molecule type" value="Genomic_DNA"/>
</dbReference>
<organism evidence="1 2">
    <name type="scientific">Lachancea nothofagi CBS 11611</name>
    <dbReference type="NCBI Taxonomy" id="1266666"/>
    <lineage>
        <taxon>Eukaryota</taxon>
        <taxon>Fungi</taxon>
        <taxon>Dikarya</taxon>
        <taxon>Ascomycota</taxon>
        <taxon>Saccharomycotina</taxon>
        <taxon>Saccharomycetes</taxon>
        <taxon>Saccharomycetales</taxon>
        <taxon>Saccharomycetaceae</taxon>
        <taxon>Lachancea</taxon>
    </lineage>
</organism>
<evidence type="ECO:0000313" key="2">
    <source>
        <dbReference type="Proteomes" id="UP000189911"/>
    </source>
</evidence>
<dbReference type="OrthoDB" id="7668193at2759"/>
<dbReference type="Gene3D" id="2.130.10.10">
    <property type="entry name" value="YVTN repeat-like/Quinoprotein amine dehydrogenase"/>
    <property type="match status" value="1"/>
</dbReference>
<dbReference type="InterPro" id="IPR036322">
    <property type="entry name" value="WD40_repeat_dom_sf"/>
</dbReference>
<sequence length="413" mass="46298">MQPEGEVAYTLRKHEQEVTSLNVIHQDPYPLLVSGDLKGKLLVWNLVTRRPLAHYQLPTNAQVVSINYINNYLTVLSKDHTLRFLRLHDETSLKSSTAKTHGNDNCTLKEAYEIPINTLNFANVSIETITEDLYRLWSCNTVDSECFDVYTFDLKDPHSLKRKFNKINLHEALLKADNWDCRKSLDKTGIVMKFLKHNGVVYLGFECGFVVGLKILENEGVHPSLVVVYASSVHYPDPVLSLCAASDGHCIYSSSTSGVVGIHNAYEAPTDEYDDLNWLADGIGIPTNFTLVNSCIDLHTAEIGHLESLQDSLVAIDWKGQTLVFSHERANFTFSKQRSNVPIEDSNVGTFSAEKRTKNWIKASSMACLGERGSKQVQVSGAGERRRVSLCASRNWCFTGYEDGSIIMQSFHS</sequence>
<accession>A0A1G4KJ92</accession>
<protein>
    <submittedName>
        <fullName evidence="1">LANO_0G10726g1_1</fullName>
    </submittedName>
</protein>